<dbReference type="PANTHER" id="PTHR43333:SF1">
    <property type="entry name" value="D-ISOMER SPECIFIC 2-HYDROXYACID DEHYDROGENASE NAD-BINDING DOMAIN-CONTAINING PROTEIN"/>
    <property type="match status" value="1"/>
</dbReference>
<accession>A0A5C5G670</accession>
<dbReference type="Gene3D" id="3.40.50.720">
    <property type="entry name" value="NAD(P)-binding Rossmann-like Domain"/>
    <property type="match status" value="2"/>
</dbReference>
<reference evidence="5 6" key="1">
    <citation type="submission" date="2019-03" db="EMBL/GenBank/DDBJ databases">
        <title>Rhodosporidium diobovatum UCD-FST 08-225 genome sequencing, assembly, and annotation.</title>
        <authorList>
            <person name="Fakankun I.U."/>
            <person name="Fristensky B."/>
            <person name="Levin D.B."/>
        </authorList>
    </citation>
    <scope>NUCLEOTIDE SEQUENCE [LARGE SCALE GENOMIC DNA]</scope>
    <source>
        <strain evidence="5 6">UCD-FST 08-225</strain>
    </source>
</reference>
<evidence type="ECO:0000313" key="6">
    <source>
        <dbReference type="Proteomes" id="UP000311382"/>
    </source>
</evidence>
<dbReference type="OrthoDB" id="298012at2759"/>
<dbReference type="AlphaFoldDB" id="A0A5C5G670"/>
<comment type="caution">
    <text evidence="5">The sequence shown here is derived from an EMBL/GenBank/DDBJ whole genome shotgun (WGS) entry which is preliminary data.</text>
</comment>
<dbReference type="EMBL" id="SOZI01000007">
    <property type="protein sequence ID" value="TNY23824.1"/>
    <property type="molecule type" value="Genomic_DNA"/>
</dbReference>
<feature type="region of interest" description="Disordered" evidence="3">
    <location>
        <begin position="217"/>
        <end position="236"/>
    </location>
</feature>
<dbReference type="STRING" id="5288.A0A5C5G670"/>
<evidence type="ECO:0000313" key="5">
    <source>
        <dbReference type="EMBL" id="TNY23824.1"/>
    </source>
</evidence>
<keyword evidence="2" id="KW-0520">NAD</keyword>
<dbReference type="GO" id="GO:0016491">
    <property type="term" value="F:oxidoreductase activity"/>
    <property type="evidence" value="ECO:0007669"/>
    <property type="project" value="UniProtKB-KW"/>
</dbReference>
<name>A0A5C5G670_9BASI</name>
<dbReference type="InterPro" id="IPR036291">
    <property type="entry name" value="NAD(P)-bd_dom_sf"/>
</dbReference>
<dbReference type="PANTHER" id="PTHR43333">
    <property type="entry name" value="2-HACID_DH_C DOMAIN-CONTAINING PROTEIN"/>
    <property type="match status" value="1"/>
</dbReference>
<dbReference type="SUPFAM" id="SSF51735">
    <property type="entry name" value="NAD(P)-binding Rossmann-fold domains"/>
    <property type="match status" value="1"/>
</dbReference>
<sequence>MPAVSTTASVSSSSSSGPASASGSRALNHCLVLWPVAPALLSSLKGVFHRVSYFPIQGPDAAPDAPRPTAADYASADAIFAFAMPQELQHPRQTPNLRLWQCCAAGVSHLQETAFFKAQGPESRIVWANATGIQTSTIGEHVLGTVLMLTHKIHYLYLAQQTQQRWVPHKELGGNFIRELKSLTVGLVGYGNIARETARLFSACGATVLALTRSGRPEPFPSSSLTLPSTGDPSGSVPTAYFSSQSRDARLAFFARCDVVVNTLPDSKATRGCMGREELSGMKGDAIYVNVGRGTTTDQEALVEALRARAGEGEERDAVGTLRIGAASLDVTDPEPLPSSSPLWTLPNCIVTPHMSALSSEYWQRALGVLALNAARLADGDEGVNVFRAPKVGA</sequence>
<evidence type="ECO:0000259" key="4">
    <source>
        <dbReference type="Pfam" id="PF02826"/>
    </source>
</evidence>
<evidence type="ECO:0000256" key="2">
    <source>
        <dbReference type="ARBA" id="ARBA00023027"/>
    </source>
</evidence>
<evidence type="ECO:0000256" key="1">
    <source>
        <dbReference type="ARBA" id="ARBA00023002"/>
    </source>
</evidence>
<organism evidence="5 6">
    <name type="scientific">Rhodotorula diobovata</name>
    <dbReference type="NCBI Taxonomy" id="5288"/>
    <lineage>
        <taxon>Eukaryota</taxon>
        <taxon>Fungi</taxon>
        <taxon>Dikarya</taxon>
        <taxon>Basidiomycota</taxon>
        <taxon>Pucciniomycotina</taxon>
        <taxon>Microbotryomycetes</taxon>
        <taxon>Sporidiobolales</taxon>
        <taxon>Sporidiobolaceae</taxon>
        <taxon>Rhodotorula</taxon>
    </lineage>
</organism>
<feature type="region of interest" description="Disordered" evidence="3">
    <location>
        <begin position="1"/>
        <end position="20"/>
    </location>
</feature>
<keyword evidence="6" id="KW-1185">Reference proteome</keyword>
<dbReference type="InterPro" id="IPR006140">
    <property type="entry name" value="D-isomer_DH_NAD-bd"/>
</dbReference>
<dbReference type="SUPFAM" id="SSF52283">
    <property type="entry name" value="Formate/glycerate dehydrogenase catalytic domain-like"/>
    <property type="match status" value="1"/>
</dbReference>
<dbReference type="Pfam" id="PF02826">
    <property type="entry name" value="2-Hacid_dh_C"/>
    <property type="match status" value="2"/>
</dbReference>
<evidence type="ECO:0000256" key="3">
    <source>
        <dbReference type="SAM" id="MobiDB-lite"/>
    </source>
</evidence>
<feature type="compositionally biased region" description="Low complexity" evidence="3">
    <location>
        <begin position="221"/>
        <end position="234"/>
    </location>
</feature>
<dbReference type="Proteomes" id="UP000311382">
    <property type="component" value="Unassembled WGS sequence"/>
</dbReference>
<feature type="domain" description="D-isomer specific 2-hydroxyacid dehydrogenase NAD-binding" evidence="4">
    <location>
        <begin position="144"/>
        <end position="219"/>
    </location>
</feature>
<dbReference type="CDD" id="cd05300">
    <property type="entry name" value="2-Hacid_dh_1"/>
    <property type="match status" value="1"/>
</dbReference>
<dbReference type="GO" id="GO:0051287">
    <property type="term" value="F:NAD binding"/>
    <property type="evidence" value="ECO:0007669"/>
    <property type="project" value="InterPro"/>
</dbReference>
<feature type="domain" description="D-isomer specific 2-hydroxyacid dehydrogenase NAD-binding" evidence="4">
    <location>
        <begin position="252"/>
        <end position="356"/>
    </location>
</feature>
<gene>
    <name evidence="5" type="ORF">DMC30DRAFT_413735</name>
</gene>
<proteinExistence type="predicted"/>
<keyword evidence="1" id="KW-0560">Oxidoreductase</keyword>
<protein>
    <recommendedName>
        <fullName evidence="4">D-isomer specific 2-hydroxyacid dehydrogenase NAD-binding domain-containing protein</fullName>
    </recommendedName>
</protein>